<sequence length="90" mass="9860">MSDPSRVATVLKNALGVDVTHEGDGQFKAVCTHDELQTSLGIRAVLEALQNSGYSTVPCENGFSISHKNHDVGKLYGKDKFPKKEEEKKE</sequence>
<evidence type="ECO:0000313" key="1">
    <source>
        <dbReference type="Proteomes" id="UP000887579"/>
    </source>
</evidence>
<proteinExistence type="predicted"/>
<organism evidence="1 2">
    <name type="scientific">Panagrolaimus sp. ES5</name>
    <dbReference type="NCBI Taxonomy" id="591445"/>
    <lineage>
        <taxon>Eukaryota</taxon>
        <taxon>Metazoa</taxon>
        <taxon>Ecdysozoa</taxon>
        <taxon>Nematoda</taxon>
        <taxon>Chromadorea</taxon>
        <taxon>Rhabditida</taxon>
        <taxon>Tylenchina</taxon>
        <taxon>Panagrolaimomorpha</taxon>
        <taxon>Panagrolaimoidea</taxon>
        <taxon>Panagrolaimidae</taxon>
        <taxon>Panagrolaimus</taxon>
    </lineage>
</organism>
<reference evidence="2" key="1">
    <citation type="submission" date="2022-11" db="UniProtKB">
        <authorList>
            <consortium name="WormBaseParasite"/>
        </authorList>
    </citation>
    <scope>IDENTIFICATION</scope>
</reference>
<evidence type="ECO:0000313" key="2">
    <source>
        <dbReference type="WBParaSite" id="ES5_v2.g13995.t1"/>
    </source>
</evidence>
<protein>
    <submittedName>
        <fullName evidence="2">HMA domain-containing protein</fullName>
    </submittedName>
</protein>
<dbReference type="Proteomes" id="UP000887579">
    <property type="component" value="Unplaced"/>
</dbReference>
<dbReference type="WBParaSite" id="ES5_v2.g13995.t1">
    <property type="protein sequence ID" value="ES5_v2.g13995.t1"/>
    <property type="gene ID" value="ES5_v2.g13995"/>
</dbReference>
<name>A0AC34F9Q1_9BILA</name>
<accession>A0AC34F9Q1</accession>